<reference evidence="1 2" key="1">
    <citation type="submission" date="2023-08" db="EMBL/GenBank/DDBJ databases">
        <title>Mesonia sp. MT50, isolated from deep-sea sediment of the Mariana Trench.</title>
        <authorList>
            <person name="Fu H."/>
        </authorList>
    </citation>
    <scope>NUCLEOTIDE SEQUENCE [LARGE SCALE GENOMIC DNA]</scope>
    <source>
        <strain evidence="1 2">MT50</strain>
    </source>
</reference>
<keyword evidence="2" id="KW-1185">Reference proteome</keyword>
<protein>
    <submittedName>
        <fullName evidence="1">DUF6134 family protein</fullName>
    </submittedName>
</protein>
<evidence type="ECO:0000313" key="2">
    <source>
        <dbReference type="Proteomes" id="UP001230915"/>
    </source>
</evidence>
<dbReference type="Pfam" id="PF19630">
    <property type="entry name" value="DUF6134"/>
    <property type="match status" value="1"/>
</dbReference>
<dbReference type="Proteomes" id="UP001230915">
    <property type="component" value="Unassembled WGS sequence"/>
</dbReference>
<dbReference type="RefSeq" id="WP_308863625.1">
    <property type="nucleotide sequence ID" value="NZ_JAVHUL010000009.1"/>
</dbReference>
<dbReference type="InterPro" id="IPR045767">
    <property type="entry name" value="DUF6134"/>
</dbReference>
<name>A0ABU0ZZS5_9FLAO</name>
<comment type="caution">
    <text evidence="1">The sequence shown here is derived from an EMBL/GenBank/DDBJ whole genome shotgun (WGS) entry which is preliminary data.</text>
</comment>
<gene>
    <name evidence="1" type="ORF">RBU60_05135</name>
</gene>
<evidence type="ECO:0000313" key="1">
    <source>
        <dbReference type="EMBL" id="MDQ7916951.1"/>
    </source>
</evidence>
<organism evidence="1 2">
    <name type="scientific">Mesonia profundi</name>
    <dbReference type="NCBI Taxonomy" id="3070998"/>
    <lineage>
        <taxon>Bacteria</taxon>
        <taxon>Pseudomonadati</taxon>
        <taxon>Bacteroidota</taxon>
        <taxon>Flavobacteriia</taxon>
        <taxon>Flavobacteriales</taxon>
        <taxon>Flavobacteriaceae</taxon>
        <taxon>Mesonia</taxon>
    </lineage>
</organism>
<dbReference type="EMBL" id="JAVHUL010000009">
    <property type="protein sequence ID" value="MDQ7916951.1"/>
    <property type="molecule type" value="Genomic_DNA"/>
</dbReference>
<sequence>MPRKILLLILLFLFFSFSVVSQTQSLTYNLFYRNKKVGTLQAIKKVKDQRTIYQNQTNINTKILFSKIKVDYSYFVAFNKTKLSKAKVLIEVKGDKRNDTQTILENGIYHYYEDQKLKSKIEDDITYSAVMLMLEEPIGIRQVYSEENGTFHSLKKVGERAYEKTNDKNNVNKYVYKNGVLESGTIDAGIIKFRLELIEE</sequence>
<proteinExistence type="predicted"/>
<accession>A0ABU0ZZS5</accession>